<evidence type="ECO:0000313" key="6">
    <source>
        <dbReference type="Proteomes" id="UP001480595"/>
    </source>
</evidence>
<reference evidence="5 6" key="1">
    <citation type="submission" date="2023-01" db="EMBL/GenBank/DDBJ databases">
        <title>Analysis of 21 Apiospora genomes using comparative genomics revels a genus with tremendous synthesis potential of carbohydrate active enzymes and secondary metabolites.</title>
        <authorList>
            <person name="Sorensen T."/>
        </authorList>
    </citation>
    <scope>NUCLEOTIDE SEQUENCE [LARGE SCALE GENOMIC DNA]</scope>
    <source>
        <strain evidence="5 6">CBS 135458</strain>
    </source>
</reference>
<evidence type="ECO:0000256" key="2">
    <source>
        <dbReference type="ARBA" id="ARBA00023043"/>
    </source>
</evidence>
<dbReference type="Pfam" id="PF12796">
    <property type="entry name" value="Ank_2"/>
    <property type="match status" value="1"/>
</dbReference>
<dbReference type="PROSITE" id="PS50297">
    <property type="entry name" value="ANK_REP_REGION"/>
    <property type="match status" value="1"/>
</dbReference>
<dbReference type="Proteomes" id="UP001480595">
    <property type="component" value="Unassembled WGS sequence"/>
</dbReference>
<feature type="domain" description="GPI inositol-deacylase winged helix" evidence="4">
    <location>
        <begin position="111"/>
        <end position="190"/>
    </location>
</feature>
<protein>
    <recommendedName>
        <fullName evidence="4">GPI inositol-deacylase winged helix domain-containing protein</fullName>
    </recommendedName>
</protein>
<dbReference type="SUPFAM" id="SSF48403">
    <property type="entry name" value="Ankyrin repeat"/>
    <property type="match status" value="1"/>
</dbReference>
<comment type="caution">
    <text evidence="5">The sequence shown here is derived from an EMBL/GenBank/DDBJ whole genome shotgun (WGS) entry which is preliminary data.</text>
</comment>
<organism evidence="5 6">
    <name type="scientific">Apiospora phragmitis</name>
    <dbReference type="NCBI Taxonomy" id="2905665"/>
    <lineage>
        <taxon>Eukaryota</taxon>
        <taxon>Fungi</taxon>
        <taxon>Dikarya</taxon>
        <taxon>Ascomycota</taxon>
        <taxon>Pezizomycotina</taxon>
        <taxon>Sordariomycetes</taxon>
        <taxon>Xylariomycetidae</taxon>
        <taxon>Amphisphaeriales</taxon>
        <taxon>Apiosporaceae</taxon>
        <taxon>Apiospora</taxon>
    </lineage>
</organism>
<gene>
    <name evidence="5" type="ORF">PG994_007350</name>
</gene>
<dbReference type="PROSITE" id="PS50088">
    <property type="entry name" value="ANK_REPEAT"/>
    <property type="match status" value="1"/>
</dbReference>
<dbReference type="InterPro" id="IPR036770">
    <property type="entry name" value="Ankyrin_rpt-contain_sf"/>
</dbReference>
<evidence type="ECO:0000259" key="4">
    <source>
        <dbReference type="Pfam" id="PF22939"/>
    </source>
</evidence>
<dbReference type="SMART" id="SM00248">
    <property type="entry name" value="ANK"/>
    <property type="match status" value="3"/>
</dbReference>
<name>A0ABR1V0J7_9PEZI</name>
<dbReference type="RefSeq" id="XP_066715701.1">
    <property type="nucleotide sequence ID" value="XM_066858759.1"/>
</dbReference>
<accession>A0ABR1V0J7</accession>
<dbReference type="Pfam" id="PF22939">
    <property type="entry name" value="WHD_GPIID"/>
    <property type="match status" value="1"/>
</dbReference>
<keyword evidence="2 3" id="KW-0040">ANK repeat</keyword>
<keyword evidence="6" id="KW-1185">Reference proteome</keyword>
<proteinExistence type="predicted"/>
<keyword evidence="1" id="KW-0677">Repeat</keyword>
<evidence type="ECO:0000256" key="1">
    <source>
        <dbReference type="ARBA" id="ARBA00022737"/>
    </source>
</evidence>
<dbReference type="GeneID" id="92091822"/>
<dbReference type="EMBL" id="JAQQWL010000007">
    <property type="protein sequence ID" value="KAK8064712.1"/>
    <property type="molecule type" value="Genomic_DNA"/>
</dbReference>
<feature type="repeat" description="ANK" evidence="3">
    <location>
        <begin position="320"/>
        <end position="352"/>
    </location>
</feature>
<dbReference type="Gene3D" id="1.25.40.20">
    <property type="entry name" value="Ankyrin repeat-containing domain"/>
    <property type="match status" value="1"/>
</dbReference>
<dbReference type="InterPro" id="IPR054471">
    <property type="entry name" value="GPIID_WHD"/>
</dbReference>
<sequence>MSESFSPLCLWGQWLRGNLVDGLQAPFRRLSTAGVPSDKSEESFPITTHHPLLPFSSRVDVFLFSRLGHAHESVSALRFGVRGLVAQVESPTRHPPFRVGSWSPSCTRNKTKRPLRLDEAVDALAVDTSSQPRFDAANRTVIPEKIATYCAGLVILVKRQAEDNKTTVTEIQLAHFSVQEYLTSGRLEGSIANDLQETAARLSIMTVCLSYLLDMGYPYTISGARQQYPMAQYSTRYWAQNAAVIEGSDKQVAIVKEYFSHWTAFEFGYRLYRPDRSREEEPDDYKEPVTCLYYATVYGLFHSAKELLETGAEVNAQGGNFGNALQAASLGGHEAIVRLLLEKGAEVNAQGRHYGNALQAALYEPDEATVRLLLEKGAEVHADAPPQQQPAHAPIYATDDDRSTMALSSGMYPAYFPPSP</sequence>
<dbReference type="InterPro" id="IPR002110">
    <property type="entry name" value="Ankyrin_rpt"/>
</dbReference>
<evidence type="ECO:0000313" key="5">
    <source>
        <dbReference type="EMBL" id="KAK8064712.1"/>
    </source>
</evidence>
<evidence type="ECO:0000256" key="3">
    <source>
        <dbReference type="PROSITE-ProRule" id="PRU00023"/>
    </source>
</evidence>
<dbReference type="PANTHER" id="PTHR24171">
    <property type="entry name" value="ANKYRIN REPEAT DOMAIN-CONTAINING PROTEIN 39-RELATED"/>
    <property type="match status" value="1"/>
</dbReference>